<feature type="non-terminal residue" evidence="4">
    <location>
        <position position="1"/>
    </location>
</feature>
<protein>
    <recommendedName>
        <fullName evidence="3">Remorin C-terminal domain-containing protein</fullName>
    </recommendedName>
</protein>
<feature type="domain" description="Remorin C-terminal" evidence="3">
    <location>
        <begin position="249"/>
        <end position="342"/>
    </location>
</feature>
<evidence type="ECO:0000313" key="5">
    <source>
        <dbReference type="Proteomes" id="UP000257109"/>
    </source>
</evidence>
<dbReference type="STRING" id="157652.A0A371FKL7"/>
<feature type="region of interest" description="Disordered" evidence="2">
    <location>
        <begin position="14"/>
        <end position="52"/>
    </location>
</feature>
<comment type="caution">
    <text evidence="4">The sequence shown here is derived from an EMBL/GenBank/DDBJ whole genome shotgun (WGS) entry which is preliminary data.</text>
</comment>
<name>A0A371FKL7_MUCPR</name>
<dbReference type="Pfam" id="PF03763">
    <property type="entry name" value="Remorin_C"/>
    <property type="match status" value="1"/>
</dbReference>
<dbReference type="InterPro" id="IPR005516">
    <property type="entry name" value="Remorin_C"/>
</dbReference>
<evidence type="ECO:0000256" key="1">
    <source>
        <dbReference type="ARBA" id="ARBA00005711"/>
    </source>
</evidence>
<evidence type="ECO:0000313" key="4">
    <source>
        <dbReference type="EMBL" id="RDX78868.1"/>
    </source>
</evidence>
<dbReference type="AlphaFoldDB" id="A0A371FKL7"/>
<keyword evidence="5" id="KW-1185">Reference proteome</keyword>
<dbReference type="PANTHER" id="PTHR31471">
    <property type="entry name" value="OS02G0116800 PROTEIN"/>
    <property type="match status" value="1"/>
</dbReference>
<dbReference type="EMBL" id="QJKJ01008721">
    <property type="protein sequence ID" value="RDX78868.1"/>
    <property type="molecule type" value="Genomic_DNA"/>
</dbReference>
<gene>
    <name evidence="4" type="ORF">CR513_40786</name>
</gene>
<proteinExistence type="inferred from homology"/>
<dbReference type="OrthoDB" id="431557at2759"/>
<reference evidence="4" key="1">
    <citation type="submission" date="2018-05" db="EMBL/GenBank/DDBJ databases">
        <title>Draft genome of Mucuna pruriens seed.</title>
        <authorList>
            <person name="Nnadi N.E."/>
            <person name="Vos R."/>
            <person name="Hasami M.H."/>
            <person name="Devisetty U.K."/>
            <person name="Aguiy J.C."/>
        </authorList>
    </citation>
    <scope>NUCLEOTIDE SEQUENCE [LARGE SCALE GENOMIC DNA]</scope>
    <source>
        <strain evidence="4">JCA_2017</strain>
    </source>
</reference>
<organism evidence="4 5">
    <name type="scientific">Mucuna pruriens</name>
    <name type="common">Velvet bean</name>
    <name type="synonym">Dolichos pruriens</name>
    <dbReference type="NCBI Taxonomy" id="157652"/>
    <lineage>
        <taxon>Eukaryota</taxon>
        <taxon>Viridiplantae</taxon>
        <taxon>Streptophyta</taxon>
        <taxon>Embryophyta</taxon>
        <taxon>Tracheophyta</taxon>
        <taxon>Spermatophyta</taxon>
        <taxon>Magnoliopsida</taxon>
        <taxon>eudicotyledons</taxon>
        <taxon>Gunneridae</taxon>
        <taxon>Pentapetalae</taxon>
        <taxon>rosids</taxon>
        <taxon>fabids</taxon>
        <taxon>Fabales</taxon>
        <taxon>Fabaceae</taxon>
        <taxon>Papilionoideae</taxon>
        <taxon>50 kb inversion clade</taxon>
        <taxon>NPAAA clade</taxon>
        <taxon>indigoferoid/millettioid clade</taxon>
        <taxon>Phaseoleae</taxon>
        <taxon>Mucuna</taxon>
    </lineage>
</organism>
<evidence type="ECO:0000256" key="2">
    <source>
        <dbReference type="SAM" id="MobiDB-lite"/>
    </source>
</evidence>
<dbReference type="PANTHER" id="PTHR31471:SF3">
    <property type="entry name" value="OS11G0616300 PROTEIN"/>
    <property type="match status" value="1"/>
</dbReference>
<accession>A0A371FKL7</accession>
<comment type="similarity">
    <text evidence="1">Belongs to the remorin family.</text>
</comment>
<dbReference type="Proteomes" id="UP000257109">
    <property type="component" value="Unassembled WGS sequence"/>
</dbReference>
<evidence type="ECO:0000259" key="3">
    <source>
        <dbReference type="Pfam" id="PF03763"/>
    </source>
</evidence>
<sequence>MNLYGNGTSKTKHNFFPHFPMSNGNTDSRDKRRLEAPSTPGRPVGSLSRKSFPSKWDDAEKWLISASCHHSPPHNFQGSSSLDHHDTLNAFNGISCSTHIVLKDKFADADSTVPISPNFQYSEPTREGFLFGDPMKEACKEVSHKDVGTEMTPLASCTTSRCHTPFKSSSPARHNTPATRSGPLSFAKHNNTTCTIDLIRLEECHFAKLQLGTQYDSITSHWSSRQEEEEEISKSLRHNASQKADSDYSAAMWEEEEKTKFCLRYQIEEAKIQAWVDLQSAKAEAQSRKLEVKVQKMRSNLEEKLMKRMAVVHRKAEEWRATATQQHLEQIHKTTEQAQKIMNPLVSCACFPCNNNHP</sequence>